<dbReference type="AlphaFoldDB" id="A0A4P8EKP3"/>
<evidence type="ECO:0000313" key="6">
    <source>
        <dbReference type="EMBL" id="QCO57462.1"/>
    </source>
</evidence>
<reference evidence="6 7" key="1">
    <citation type="submission" date="2019-05" db="EMBL/GenBank/DDBJ databases">
        <title>Pseudorhodobacter turbinis sp. nov., isolated from the gut of the Korean turban shell.</title>
        <authorList>
            <person name="Jeong Y.-S."/>
            <person name="Kang W.-R."/>
            <person name="Bae J.-W."/>
        </authorList>
    </citation>
    <scope>NUCLEOTIDE SEQUENCE [LARGE SCALE GENOMIC DNA]</scope>
    <source>
        <strain evidence="6 7">S12M18</strain>
        <plasmid evidence="6 7">unnamed1</plasmid>
    </source>
</reference>
<accession>A0A4P8EKP3</accession>
<gene>
    <name evidence="6" type="ORF">EOK75_17260</name>
</gene>
<keyword evidence="1" id="KW-0540">Nuclease</keyword>
<dbReference type="SMART" id="SM00507">
    <property type="entry name" value="HNHc"/>
    <property type="match status" value="1"/>
</dbReference>
<dbReference type="EMBL" id="CP039965">
    <property type="protein sequence ID" value="QCO57462.1"/>
    <property type="molecule type" value="Genomic_DNA"/>
</dbReference>
<dbReference type="InterPro" id="IPR002711">
    <property type="entry name" value="HNH"/>
</dbReference>
<protein>
    <recommendedName>
        <fullName evidence="4">Putative HNH nuclease YajD</fullName>
    </recommendedName>
</protein>
<dbReference type="GO" id="GO:0008270">
    <property type="term" value="F:zinc ion binding"/>
    <property type="evidence" value="ECO:0007669"/>
    <property type="project" value="InterPro"/>
</dbReference>
<evidence type="ECO:0000256" key="2">
    <source>
        <dbReference type="ARBA" id="ARBA00022801"/>
    </source>
</evidence>
<dbReference type="GO" id="GO:0016787">
    <property type="term" value="F:hydrolase activity"/>
    <property type="evidence" value="ECO:0007669"/>
    <property type="project" value="UniProtKB-KW"/>
</dbReference>
<dbReference type="Pfam" id="PF01844">
    <property type="entry name" value="HNH"/>
    <property type="match status" value="1"/>
</dbReference>
<feature type="domain" description="HNH nuclease" evidence="5">
    <location>
        <begin position="58"/>
        <end position="113"/>
    </location>
</feature>
<evidence type="ECO:0000259" key="5">
    <source>
        <dbReference type="SMART" id="SM00507"/>
    </source>
</evidence>
<comment type="similarity">
    <text evidence="3">Belongs to the HNH nuclease family.</text>
</comment>
<dbReference type="CDD" id="cd00085">
    <property type="entry name" value="HNHc"/>
    <property type="match status" value="1"/>
</dbReference>
<dbReference type="KEGG" id="pseb:EOK75_17260"/>
<keyword evidence="6" id="KW-0255">Endonuclease</keyword>
<geneLocation type="plasmid" evidence="6 7">
    <name>unnamed1</name>
</geneLocation>
<dbReference type="Gene3D" id="1.10.30.50">
    <property type="match status" value="1"/>
</dbReference>
<evidence type="ECO:0000256" key="3">
    <source>
        <dbReference type="ARBA" id="ARBA00038412"/>
    </source>
</evidence>
<keyword evidence="6" id="KW-0614">Plasmid</keyword>
<dbReference type="GO" id="GO:0005829">
    <property type="term" value="C:cytosol"/>
    <property type="evidence" value="ECO:0007669"/>
    <property type="project" value="TreeGrafter"/>
</dbReference>
<proteinExistence type="inferred from homology"/>
<sequence>MRSVTKSVCTKIPGCGGTHCYGKGCLAKVVASYKLPKEQDSAAVRHNHKWYKGTRWAAIRVAHLSREPLCQRCKVFDALTGADHVDHVIAHKGDAALFFDASNLQSLCVSCHSYKTRAEERGIIFDYRSGFEVVLDP</sequence>
<dbReference type="InterPro" id="IPR003615">
    <property type="entry name" value="HNH_nuc"/>
</dbReference>
<keyword evidence="2" id="KW-0378">Hydrolase</keyword>
<dbReference type="Proteomes" id="UP000298631">
    <property type="component" value="Plasmid unnamed1"/>
</dbReference>
<dbReference type="PANTHER" id="PTHR41286">
    <property type="entry name" value="HNH NUCLEASE YAJD-RELATED"/>
    <property type="match status" value="1"/>
</dbReference>
<dbReference type="GO" id="GO:0004519">
    <property type="term" value="F:endonuclease activity"/>
    <property type="evidence" value="ECO:0007669"/>
    <property type="project" value="UniProtKB-KW"/>
</dbReference>
<evidence type="ECO:0000256" key="4">
    <source>
        <dbReference type="ARBA" id="ARBA00040194"/>
    </source>
</evidence>
<keyword evidence="7" id="KW-1185">Reference proteome</keyword>
<evidence type="ECO:0000313" key="7">
    <source>
        <dbReference type="Proteomes" id="UP000298631"/>
    </source>
</evidence>
<name>A0A4P8EKP3_9RHOB</name>
<dbReference type="GO" id="GO:0003676">
    <property type="term" value="F:nucleic acid binding"/>
    <property type="evidence" value="ECO:0007669"/>
    <property type="project" value="InterPro"/>
</dbReference>
<dbReference type="RefSeq" id="WP_137195256.1">
    <property type="nucleotide sequence ID" value="NZ_CP039965.1"/>
</dbReference>
<evidence type="ECO:0000256" key="1">
    <source>
        <dbReference type="ARBA" id="ARBA00022722"/>
    </source>
</evidence>
<dbReference type="OrthoDB" id="5292295at2"/>
<organism evidence="6 7">
    <name type="scientific">Pseudorhodobacter turbinis</name>
    <dbReference type="NCBI Taxonomy" id="2500533"/>
    <lineage>
        <taxon>Bacteria</taxon>
        <taxon>Pseudomonadati</taxon>
        <taxon>Pseudomonadota</taxon>
        <taxon>Alphaproteobacteria</taxon>
        <taxon>Rhodobacterales</taxon>
        <taxon>Paracoccaceae</taxon>
        <taxon>Pseudorhodobacter</taxon>
    </lineage>
</organism>
<dbReference type="PANTHER" id="PTHR41286:SF1">
    <property type="entry name" value="HNH NUCLEASE YAJD-RELATED"/>
    <property type="match status" value="1"/>
</dbReference>